<comment type="caution">
    <text evidence="1">The sequence shown here is derived from an EMBL/GenBank/DDBJ whole genome shotgun (WGS) entry which is preliminary data.</text>
</comment>
<evidence type="ECO:0000313" key="2">
    <source>
        <dbReference type="Proteomes" id="UP001162164"/>
    </source>
</evidence>
<accession>A0ABQ9JPS9</accession>
<organism evidence="1 2">
    <name type="scientific">Molorchus minor</name>
    <dbReference type="NCBI Taxonomy" id="1323400"/>
    <lineage>
        <taxon>Eukaryota</taxon>
        <taxon>Metazoa</taxon>
        <taxon>Ecdysozoa</taxon>
        <taxon>Arthropoda</taxon>
        <taxon>Hexapoda</taxon>
        <taxon>Insecta</taxon>
        <taxon>Pterygota</taxon>
        <taxon>Neoptera</taxon>
        <taxon>Endopterygota</taxon>
        <taxon>Coleoptera</taxon>
        <taxon>Polyphaga</taxon>
        <taxon>Cucujiformia</taxon>
        <taxon>Chrysomeloidea</taxon>
        <taxon>Cerambycidae</taxon>
        <taxon>Lamiinae</taxon>
        <taxon>Monochamini</taxon>
        <taxon>Molorchus</taxon>
    </lineage>
</organism>
<sequence length="83" mass="9246">MGNCSTIRRSQSISLNTSIQPELESGVFLLPSDCTHKNKSVQKNHLSKNVLITEIFAFKSIAYLKADPGQYLTYLTITRSILA</sequence>
<dbReference type="Proteomes" id="UP001162164">
    <property type="component" value="Unassembled WGS sequence"/>
</dbReference>
<protein>
    <submittedName>
        <fullName evidence="1">Uncharacterized protein</fullName>
    </submittedName>
</protein>
<evidence type="ECO:0000313" key="1">
    <source>
        <dbReference type="EMBL" id="KAJ8979387.1"/>
    </source>
</evidence>
<name>A0ABQ9JPS9_9CUCU</name>
<keyword evidence="2" id="KW-1185">Reference proteome</keyword>
<reference evidence="1" key="1">
    <citation type="journal article" date="2023" name="Insect Mol. Biol.">
        <title>Genome sequencing provides insights into the evolution of gene families encoding plant cell wall-degrading enzymes in longhorned beetles.</title>
        <authorList>
            <person name="Shin N.R."/>
            <person name="Okamura Y."/>
            <person name="Kirsch R."/>
            <person name="Pauchet Y."/>
        </authorList>
    </citation>
    <scope>NUCLEOTIDE SEQUENCE</scope>
    <source>
        <strain evidence="1">MMC_N1</strain>
    </source>
</reference>
<gene>
    <name evidence="1" type="ORF">NQ317_015816</name>
</gene>
<dbReference type="EMBL" id="JAPWTJ010000342">
    <property type="protein sequence ID" value="KAJ8979387.1"/>
    <property type="molecule type" value="Genomic_DNA"/>
</dbReference>
<proteinExistence type="predicted"/>